<comment type="cofactor">
    <cofactor evidence="1">
        <name>Zn(2+)</name>
        <dbReference type="ChEBI" id="CHEBI:29105"/>
    </cofactor>
</comment>
<dbReference type="Gene3D" id="3.50.30.30">
    <property type="match status" value="1"/>
</dbReference>
<dbReference type="Gene3D" id="3.10.170.10">
    <property type="match status" value="1"/>
</dbReference>
<comment type="subcellular location">
    <subcellularLocation>
        <location evidence="2">Secreted</location>
    </subcellularLocation>
</comment>
<evidence type="ECO:0000256" key="4">
    <source>
        <dbReference type="ARBA" id="ARBA00022525"/>
    </source>
</evidence>
<dbReference type="InterPro" id="IPR046450">
    <property type="entry name" value="PA_dom_sf"/>
</dbReference>
<keyword evidence="4" id="KW-0964">Secreted</keyword>
<feature type="region of interest" description="Disordered" evidence="11">
    <location>
        <begin position="344"/>
        <end position="379"/>
    </location>
</feature>
<dbReference type="InterPro" id="IPR013783">
    <property type="entry name" value="Ig-like_fold"/>
</dbReference>
<evidence type="ECO:0000256" key="7">
    <source>
        <dbReference type="ARBA" id="ARBA00022801"/>
    </source>
</evidence>
<keyword evidence="5" id="KW-0645">Protease</keyword>
<comment type="similarity">
    <text evidence="3">Belongs to the peptidase M36 family.</text>
</comment>
<accession>A0ABZ2KP98</accession>
<dbReference type="InterPro" id="IPR003137">
    <property type="entry name" value="PA_domain"/>
</dbReference>
<gene>
    <name evidence="14" type="ORF">LZC95_18940</name>
</gene>
<dbReference type="Pfam" id="PF02225">
    <property type="entry name" value="PA"/>
    <property type="match status" value="1"/>
</dbReference>
<dbReference type="SUPFAM" id="SSF52025">
    <property type="entry name" value="PA domain"/>
    <property type="match status" value="1"/>
</dbReference>
<feature type="compositionally biased region" description="Basic and acidic residues" evidence="11">
    <location>
        <begin position="354"/>
        <end position="364"/>
    </location>
</feature>
<evidence type="ECO:0000256" key="8">
    <source>
        <dbReference type="ARBA" id="ARBA00022833"/>
    </source>
</evidence>
<feature type="region of interest" description="Disordered" evidence="11">
    <location>
        <begin position="1187"/>
        <end position="1216"/>
    </location>
</feature>
<evidence type="ECO:0000256" key="10">
    <source>
        <dbReference type="ARBA" id="ARBA00023145"/>
    </source>
</evidence>
<keyword evidence="10" id="KW-0865">Zymogen</keyword>
<dbReference type="Gene3D" id="2.60.40.10">
    <property type="entry name" value="Immunoglobulins"/>
    <property type="match status" value="1"/>
</dbReference>
<keyword evidence="6" id="KW-0479">Metal-binding</keyword>
<name>A0ABZ2KP98_9BACT</name>
<feature type="domain" description="PA" evidence="13">
    <location>
        <begin position="538"/>
        <end position="612"/>
    </location>
</feature>
<dbReference type="PANTHER" id="PTHR33478:SF1">
    <property type="entry name" value="EXTRACELLULAR METALLOPROTEINASE MEP"/>
    <property type="match status" value="1"/>
</dbReference>
<sequence>MRHYLTRFGALTAAGALLTALPMCAKESPSESSVTPAGAADEEGARAALAGTPLGQIVSRNAQGNARVILGGLGEDRPTLSVNAETAARVHLLRHAEALGLNEDAVRGAAVTASHAVAGGASIVQFEQRIDGIEVFRSRATVLVDATKHLVSLGSNLSRAGSATNAAKWDFTLPAEAVMGSLYGEHFGLPLAGGSVRDTGPVNGSELRGLAVASPKGTPRVSDATARRVLFPDAYGLTPAYYVEFFARGPKSQENEAFGYVLSAKDGRVLYKTSLTQNEKFKYRVWAETDQGNIPTDGPYKDFSPNPAGVPQKNVRPEFNKTPPLIEIDGFNASKDPWLAADATTTSGNNVDAYSDRTDTHAEDADGNPTGEGDGFGTGDLRADVTAARTFDRLYNTGAAPNASPDQIKAAVTQLFYVNNWMHDYWYDSGFNEASGNAQRDNLGRGGVGNDPLLAEAQDGADFGQANNANMSTPADGKSPKMQMYVWNGVADRKVTTTPAIVFDDAFGAAQFGMQSFNVTGAAVLANDGVVGDPGGSTSDGCEPLTGLAGKIVVVDRGFCSFVIKVKNAQTAGAAGVLVVNNAPGHQIINPAGTDATITIPVLSASLEDGTKVKDALKAGAVNATLYRGGEVLHDGTIDNTVVAHEWGHYLHHRLITCGNKACGGMSEGWADFNALLMVVREGDTIEGSAYPMAQYATATDTYSAYFGIRRAPYSTDLGKNPFTFKHIQGSSTPPDTAPILAGGDMSEVHNVGEIWAQTLFEGYANLQKGAGTFQEKKRRMANYLVAGMKATVVEPSFTEQRDGILAATWAMGNKDDFAALAKGFAKRGMGVGAVSPVTPADPNTDTLEGVTESFEAEKGDLVVSDATVQETDSGSCDHDGVLDAGETGTVTIKVRNIGWVNLKDTKVKVSSDNASITFGNGGEGTVASLDPYEDATVTIPVSIAKDATVKGQVALQLTLTNAAAIKASVLGTLNAVVNFDDAPKSSATDNVESAAPSVWTMTHGTTDLKAWSRRSDGANHVWHGNDTGSSGDESLVSPDLVVGTDDFTISFKHRHAFEYTPAPAGGAVKYWDGGVLEVSEDGGTTWKDVSTYVDPKYPATILKSTSNVLSLQKAWGAMSEGYPAYQPVSLNLAKALSGKTIKVRFRIGTDAGAGAGGWDIDDIAFTGLTNKPFSTQADDQAVCTVAPPDAGAPDSGAPGADAGPQGVPARYTNSDSSCSVGAVGDTSRNLSGVGLFAGLMMLLRRRRNRP</sequence>
<feature type="chain" id="PRO_5046409994" evidence="12">
    <location>
        <begin position="26"/>
        <end position="1251"/>
    </location>
</feature>
<evidence type="ECO:0000256" key="9">
    <source>
        <dbReference type="ARBA" id="ARBA00023049"/>
    </source>
</evidence>
<dbReference type="InterPro" id="IPR027268">
    <property type="entry name" value="Peptidase_M4/M1_CTD_sf"/>
</dbReference>
<dbReference type="Gene3D" id="1.10.390.10">
    <property type="entry name" value="Neutral Protease Domain 2"/>
    <property type="match status" value="1"/>
</dbReference>
<evidence type="ECO:0000256" key="3">
    <source>
        <dbReference type="ARBA" id="ARBA00006006"/>
    </source>
</evidence>
<evidence type="ECO:0000256" key="2">
    <source>
        <dbReference type="ARBA" id="ARBA00004613"/>
    </source>
</evidence>
<keyword evidence="15" id="KW-1185">Reference proteome</keyword>
<evidence type="ECO:0000256" key="6">
    <source>
        <dbReference type="ARBA" id="ARBA00022723"/>
    </source>
</evidence>
<feature type="signal peptide" evidence="12">
    <location>
        <begin position="1"/>
        <end position="25"/>
    </location>
</feature>
<feature type="compositionally biased region" description="Low complexity" evidence="11">
    <location>
        <begin position="1187"/>
        <end position="1210"/>
    </location>
</feature>
<evidence type="ECO:0000256" key="1">
    <source>
        <dbReference type="ARBA" id="ARBA00001947"/>
    </source>
</evidence>
<organism evidence="14 15">
    <name type="scientific">Pendulispora brunnea</name>
    <dbReference type="NCBI Taxonomy" id="2905690"/>
    <lineage>
        <taxon>Bacteria</taxon>
        <taxon>Pseudomonadati</taxon>
        <taxon>Myxococcota</taxon>
        <taxon>Myxococcia</taxon>
        <taxon>Myxococcales</taxon>
        <taxon>Sorangiineae</taxon>
        <taxon>Pendulisporaceae</taxon>
        <taxon>Pendulispora</taxon>
    </lineage>
</organism>
<dbReference type="Gene3D" id="2.60.120.260">
    <property type="entry name" value="Galactose-binding domain-like"/>
    <property type="match status" value="1"/>
</dbReference>
<keyword evidence="7" id="KW-0378">Hydrolase</keyword>
<dbReference type="Pfam" id="PF02128">
    <property type="entry name" value="Peptidase_M36"/>
    <property type="match status" value="1"/>
</dbReference>
<evidence type="ECO:0000256" key="12">
    <source>
        <dbReference type="SAM" id="SignalP"/>
    </source>
</evidence>
<keyword evidence="12" id="KW-0732">Signal</keyword>
<evidence type="ECO:0000313" key="15">
    <source>
        <dbReference type="Proteomes" id="UP001379533"/>
    </source>
</evidence>
<protein>
    <submittedName>
        <fullName evidence="14">M36 family metallopeptidase</fullName>
    </submittedName>
</protein>
<dbReference type="InterPro" id="IPR050371">
    <property type="entry name" value="Fungal_virulence_M36"/>
</dbReference>
<keyword evidence="8" id="KW-0862">Zinc</keyword>
<proteinExistence type="inferred from homology"/>
<dbReference type="Proteomes" id="UP001379533">
    <property type="component" value="Chromosome"/>
</dbReference>
<keyword evidence="9" id="KW-0482">Metalloprotease</keyword>
<evidence type="ECO:0000256" key="5">
    <source>
        <dbReference type="ARBA" id="ARBA00022670"/>
    </source>
</evidence>
<evidence type="ECO:0000259" key="13">
    <source>
        <dbReference type="Pfam" id="PF02225"/>
    </source>
</evidence>
<dbReference type="EMBL" id="CP089982">
    <property type="protein sequence ID" value="WXA98885.1"/>
    <property type="molecule type" value="Genomic_DNA"/>
</dbReference>
<dbReference type="RefSeq" id="WP_394849508.1">
    <property type="nucleotide sequence ID" value="NZ_CP089982.1"/>
</dbReference>
<evidence type="ECO:0000313" key="14">
    <source>
        <dbReference type="EMBL" id="WXA98885.1"/>
    </source>
</evidence>
<dbReference type="CDD" id="cd04818">
    <property type="entry name" value="PA_subtilisin_1"/>
    <property type="match status" value="1"/>
</dbReference>
<dbReference type="SUPFAM" id="SSF55486">
    <property type="entry name" value="Metalloproteases ('zincins'), catalytic domain"/>
    <property type="match status" value="1"/>
</dbReference>
<evidence type="ECO:0000256" key="11">
    <source>
        <dbReference type="SAM" id="MobiDB-lite"/>
    </source>
</evidence>
<dbReference type="InterPro" id="IPR001842">
    <property type="entry name" value="Peptidase_M36"/>
</dbReference>
<dbReference type="PANTHER" id="PTHR33478">
    <property type="entry name" value="EXTRACELLULAR METALLOPROTEINASE MEP"/>
    <property type="match status" value="1"/>
</dbReference>
<reference evidence="14 15" key="1">
    <citation type="submission" date="2021-12" db="EMBL/GenBank/DDBJ databases">
        <title>Discovery of the Pendulisporaceae a myxobacterial family with distinct sporulation behavior and unique specialized metabolism.</title>
        <authorList>
            <person name="Garcia R."/>
            <person name="Popoff A."/>
            <person name="Bader C.D."/>
            <person name="Loehr J."/>
            <person name="Walesch S."/>
            <person name="Walt C."/>
            <person name="Boldt J."/>
            <person name="Bunk B."/>
            <person name="Haeckl F.J.F.P.J."/>
            <person name="Gunesch A.P."/>
            <person name="Birkelbach J."/>
            <person name="Nuebel U."/>
            <person name="Pietschmann T."/>
            <person name="Bach T."/>
            <person name="Mueller R."/>
        </authorList>
    </citation>
    <scope>NUCLEOTIDE SEQUENCE [LARGE SCALE GENOMIC DNA]</scope>
    <source>
        <strain evidence="14 15">MSr12523</strain>
    </source>
</reference>